<evidence type="ECO:0000313" key="1">
    <source>
        <dbReference type="EMBL" id="KAK2946327.1"/>
    </source>
</evidence>
<proteinExistence type="predicted"/>
<comment type="caution">
    <text evidence="1">The sequence shown here is derived from an EMBL/GenBank/DDBJ whole genome shotgun (WGS) entry which is preliminary data.</text>
</comment>
<dbReference type="Proteomes" id="UP001281761">
    <property type="component" value="Unassembled WGS sequence"/>
</dbReference>
<accession>A0ABQ9X3S1</accession>
<keyword evidence="2" id="KW-1185">Reference proteome</keyword>
<organism evidence="1 2">
    <name type="scientific">Blattamonas nauphoetae</name>
    <dbReference type="NCBI Taxonomy" id="2049346"/>
    <lineage>
        <taxon>Eukaryota</taxon>
        <taxon>Metamonada</taxon>
        <taxon>Preaxostyla</taxon>
        <taxon>Oxymonadida</taxon>
        <taxon>Blattamonas</taxon>
    </lineage>
</organism>
<sequence>MGPQIAQECSRFACLRRCFATLNRKNRLTARSFSFIPLALSPIQATRTRLSSCSCFPLPFNLSSNRPNLPVLRAIVGVTSVDGTSVGACGKAEEGYSLLPTSLHFGSFALLAHPLSLPPLSFFIPSISSSFPTFCFFRFTVLFHLSVRTGRYPMLLLPFFALPRESELPPAPSSQHIPPCLKHTYSCSHGASESCSQCPVIPSGAGALVGVNPPGRMWLDKSFDFRLRIGRLNHSHLRLGGSKLGTHSCRTRGVDLPRIHARFIYRTHLPSYICFDPSFCVDRFVRFWDDILTISEEIWTQ</sequence>
<evidence type="ECO:0000313" key="2">
    <source>
        <dbReference type="Proteomes" id="UP001281761"/>
    </source>
</evidence>
<reference evidence="1 2" key="1">
    <citation type="journal article" date="2022" name="bioRxiv">
        <title>Genomics of Preaxostyla Flagellates Illuminates Evolutionary Transitions and the Path Towards Mitochondrial Loss.</title>
        <authorList>
            <person name="Novak L.V.F."/>
            <person name="Treitli S.C."/>
            <person name="Pyrih J."/>
            <person name="Halakuc P."/>
            <person name="Pipaliya S.V."/>
            <person name="Vacek V."/>
            <person name="Brzon O."/>
            <person name="Soukal P."/>
            <person name="Eme L."/>
            <person name="Dacks J.B."/>
            <person name="Karnkowska A."/>
            <person name="Elias M."/>
            <person name="Hampl V."/>
        </authorList>
    </citation>
    <scope>NUCLEOTIDE SEQUENCE [LARGE SCALE GENOMIC DNA]</scope>
    <source>
        <strain evidence="1">NAU3</strain>
        <tissue evidence="1">Gut</tissue>
    </source>
</reference>
<gene>
    <name evidence="1" type="ORF">BLNAU_18688</name>
</gene>
<protein>
    <submittedName>
        <fullName evidence="1">Uncharacterized protein</fullName>
    </submittedName>
</protein>
<dbReference type="EMBL" id="JARBJD010000230">
    <property type="protein sequence ID" value="KAK2946327.1"/>
    <property type="molecule type" value="Genomic_DNA"/>
</dbReference>
<name>A0ABQ9X3S1_9EUKA</name>